<dbReference type="Pfam" id="PF00561">
    <property type="entry name" value="Abhydrolase_1"/>
    <property type="match status" value="1"/>
</dbReference>
<organism evidence="4 5">
    <name type="scientific">Leptospira idonii</name>
    <dbReference type="NCBI Taxonomy" id="1193500"/>
    <lineage>
        <taxon>Bacteria</taxon>
        <taxon>Pseudomonadati</taxon>
        <taxon>Spirochaetota</taxon>
        <taxon>Spirochaetia</taxon>
        <taxon>Leptospirales</taxon>
        <taxon>Leptospiraceae</taxon>
        <taxon>Leptospira</taxon>
    </lineage>
</organism>
<dbReference type="EMBL" id="RQHW01000028">
    <property type="protein sequence ID" value="TGN19712.1"/>
    <property type="molecule type" value="Genomic_DNA"/>
</dbReference>
<accession>A0A4R9M0Z1</accession>
<comment type="caution">
    <text evidence="4">The sequence shown here is derived from an EMBL/GenBank/DDBJ whole genome shotgun (WGS) entry which is preliminary data.</text>
</comment>
<dbReference type="RefSeq" id="WP_135760028.1">
    <property type="nucleotide sequence ID" value="NZ_RQHW01000028.1"/>
</dbReference>
<dbReference type="PANTHER" id="PTHR43798:SF14">
    <property type="entry name" value="SERINE HYDROLASE-LIKE PROTEIN DDB_G0286239"/>
    <property type="match status" value="1"/>
</dbReference>
<dbReference type="GO" id="GO:0016020">
    <property type="term" value="C:membrane"/>
    <property type="evidence" value="ECO:0007669"/>
    <property type="project" value="TreeGrafter"/>
</dbReference>
<dbReference type="InterPro" id="IPR029058">
    <property type="entry name" value="AB_hydrolase_fold"/>
</dbReference>
<feature type="domain" description="AB hydrolase-1" evidence="3">
    <location>
        <begin position="26"/>
        <end position="267"/>
    </location>
</feature>
<evidence type="ECO:0000256" key="2">
    <source>
        <dbReference type="ARBA" id="ARBA00022801"/>
    </source>
</evidence>
<evidence type="ECO:0000259" key="3">
    <source>
        <dbReference type="Pfam" id="PF00561"/>
    </source>
</evidence>
<dbReference type="Proteomes" id="UP000298058">
    <property type="component" value="Unassembled WGS sequence"/>
</dbReference>
<sequence>MSSPLTIQTKFHTIEGREWGNPHGKVILSFHGWLDNANSFEPLAKFFPDYRFIALDFPGHGKSSHKPPGTVYHFAEYALEIVSIANSLALDSFILLAHSMGAAVSTLVAGTNLLNIEKLILIEAIGPFTNPKEAAPDILAEAIKQVLHPRGKKETFFPNWESAVAVRMRAGDMNQESVEKLLERGLEKTPKGLRPRRDLRLHYNSFFRLTDDQVVAFCKRINCPTLLVLGESSSFPIAKLYEDRKNAVPNLKQVILPGGHHLHMDHPEIVAGEIINFINSSP</sequence>
<evidence type="ECO:0000313" key="5">
    <source>
        <dbReference type="Proteomes" id="UP000298058"/>
    </source>
</evidence>
<dbReference type="PANTHER" id="PTHR43798">
    <property type="entry name" value="MONOACYLGLYCEROL LIPASE"/>
    <property type="match status" value="1"/>
</dbReference>
<dbReference type="InterPro" id="IPR000073">
    <property type="entry name" value="AB_hydrolase_1"/>
</dbReference>
<gene>
    <name evidence="4" type="ORF">EHS15_08010</name>
</gene>
<proteinExistence type="inferred from homology"/>
<dbReference type="AlphaFoldDB" id="A0A4R9M0Z1"/>
<dbReference type="Gene3D" id="3.40.50.1820">
    <property type="entry name" value="alpha/beta hydrolase"/>
    <property type="match status" value="1"/>
</dbReference>
<keyword evidence="5" id="KW-1185">Reference proteome</keyword>
<dbReference type="InterPro" id="IPR050266">
    <property type="entry name" value="AB_hydrolase_sf"/>
</dbReference>
<keyword evidence="2 4" id="KW-0378">Hydrolase</keyword>
<dbReference type="OrthoDB" id="9805423at2"/>
<reference evidence="4" key="1">
    <citation type="journal article" date="2019" name="PLoS Negl. Trop. Dis.">
        <title>Revisiting the worldwide diversity of Leptospira species in the environment.</title>
        <authorList>
            <person name="Vincent A.T."/>
            <person name="Schiettekatte O."/>
            <person name="Bourhy P."/>
            <person name="Veyrier F.J."/>
            <person name="Picardeau M."/>
        </authorList>
    </citation>
    <scope>NUCLEOTIDE SEQUENCE [LARGE SCALE GENOMIC DNA]</scope>
    <source>
        <strain evidence="4">201300427</strain>
    </source>
</reference>
<dbReference type="GO" id="GO:0016787">
    <property type="term" value="F:hydrolase activity"/>
    <property type="evidence" value="ECO:0007669"/>
    <property type="project" value="UniProtKB-KW"/>
</dbReference>
<dbReference type="SUPFAM" id="SSF53474">
    <property type="entry name" value="alpha/beta-Hydrolases"/>
    <property type="match status" value="1"/>
</dbReference>
<protein>
    <submittedName>
        <fullName evidence="4">Alpha/beta hydrolase</fullName>
    </submittedName>
</protein>
<evidence type="ECO:0000313" key="4">
    <source>
        <dbReference type="EMBL" id="TGN19712.1"/>
    </source>
</evidence>
<comment type="similarity">
    <text evidence="1">Belongs to the AB hydrolase superfamily.</text>
</comment>
<evidence type="ECO:0000256" key="1">
    <source>
        <dbReference type="ARBA" id="ARBA00008645"/>
    </source>
</evidence>
<name>A0A4R9M0Z1_9LEPT</name>